<evidence type="ECO:0000256" key="2">
    <source>
        <dbReference type="ARBA" id="ARBA00022857"/>
    </source>
</evidence>
<accession>A0A6S9LAM5</accession>
<evidence type="ECO:0000256" key="5">
    <source>
        <dbReference type="SAM" id="Phobius"/>
    </source>
</evidence>
<reference evidence="6" key="1">
    <citation type="submission" date="2021-01" db="EMBL/GenBank/DDBJ databases">
        <authorList>
            <person name="Corre E."/>
            <person name="Pelletier E."/>
            <person name="Niang G."/>
            <person name="Scheremetjew M."/>
            <person name="Finn R."/>
            <person name="Kale V."/>
            <person name="Holt S."/>
            <person name="Cochrane G."/>
            <person name="Meng A."/>
            <person name="Brown T."/>
            <person name="Cohen L."/>
        </authorList>
    </citation>
    <scope>NUCLEOTIDE SEQUENCE</scope>
    <source>
        <strain evidence="6">CCMP3107</strain>
    </source>
</reference>
<dbReference type="FunFam" id="3.40.50.720:FF:000137">
    <property type="entry name" value="Hydroxysteroid (17-beta) dehydrogenase 3"/>
    <property type="match status" value="1"/>
</dbReference>
<dbReference type="PIRSF" id="PIRSF000126">
    <property type="entry name" value="11-beta-HSD1"/>
    <property type="match status" value="1"/>
</dbReference>
<dbReference type="EMBL" id="HBIU01011941">
    <property type="protein sequence ID" value="CAE0626645.1"/>
    <property type="molecule type" value="Transcribed_RNA"/>
</dbReference>
<evidence type="ECO:0000256" key="1">
    <source>
        <dbReference type="ARBA" id="ARBA00006484"/>
    </source>
</evidence>
<dbReference type="InterPro" id="IPR002347">
    <property type="entry name" value="SDR_fam"/>
</dbReference>
<evidence type="ECO:0000256" key="4">
    <source>
        <dbReference type="RuleBase" id="RU000363"/>
    </source>
</evidence>
<comment type="similarity">
    <text evidence="1 4">Belongs to the short-chain dehydrogenases/reductases (SDR) family.</text>
</comment>
<keyword evidence="3" id="KW-0560">Oxidoreductase</keyword>
<dbReference type="PRINTS" id="PR00080">
    <property type="entry name" value="SDRFAMILY"/>
</dbReference>
<protein>
    <recommendedName>
        <fullName evidence="7">Steroid dehydrogenase</fullName>
    </recommendedName>
</protein>
<proteinExistence type="inferred from homology"/>
<evidence type="ECO:0000313" key="6">
    <source>
        <dbReference type="EMBL" id="CAE0626645.1"/>
    </source>
</evidence>
<name>A0A6S9LAM5_HETAK</name>
<keyword evidence="5" id="KW-1133">Transmembrane helix</keyword>
<keyword evidence="5" id="KW-0472">Membrane</keyword>
<dbReference type="GO" id="GO:0016491">
    <property type="term" value="F:oxidoreductase activity"/>
    <property type="evidence" value="ECO:0007669"/>
    <property type="project" value="UniProtKB-KW"/>
</dbReference>
<dbReference type="SUPFAM" id="SSF51735">
    <property type="entry name" value="NAD(P)-binding Rossmann-fold domains"/>
    <property type="match status" value="1"/>
</dbReference>
<dbReference type="InterPro" id="IPR051019">
    <property type="entry name" value="VLCFA-Steroid_DH"/>
</dbReference>
<dbReference type="PANTHER" id="PTHR43899">
    <property type="entry name" value="RH59310P"/>
    <property type="match status" value="1"/>
</dbReference>
<gene>
    <name evidence="6" type="ORF">HAKA00212_LOCUS5320</name>
</gene>
<organism evidence="6">
    <name type="scientific">Heterosigma akashiwo</name>
    <name type="common">Chromophytic alga</name>
    <name type="synonym">Heterosigma carterae</name>
    <dbReference type="NCBI Taxonomy" id="2829"/>
    <lineage>
        <taxon>Eukaryota</taxon>
        <taxon>Sar</taxon>
        <taxon>Stramenopiles</taxon>
        <taxon>Ochrophyta</taxon>
        <taxon>Raphidophyceae</taxon>
        <taxon>Chattonellales</taxon>
        <taxon>Chattonellaceae</taxon>
        <taxon>Heterosigma</taxon>
    </lineage>
</organism>
<dbReference type="InterPro" id="IPR036291">
    <property type="entry name" value="NAD(P)-bd_dom_sf"/>
</dbReference>
<feature type="transmembrane region" description="Helical" evidence="5">
    <location>
        <begin position="16"/>
        <end position="34"/>
    </location>
</feature>
<dbReference type="AlphaFoldDB" id="A0A6S9LAM5"/>
<dbReference type="CDD" id="cd05356">
    <property type="entry name" value="17beta-HSD1_like_SDR_c"/>
    <property type="match status" value="1"/>
</dbReference>
<dbReference type="Gene3D" id="3.40.50.720">
    <property type="entry name" value="NAD(P)-binding Rossmann-like Domain"/>
    <property type="match status" value="1"/>
</dbReference>
<dbReference type="Pfam" id="PF00106">
    <property type="entry name" value="adh_short"/>
    <property type="match status" value="1"/>
</dbReference>
<dbReference type="PRINTS" id="PR00081">
    <property type="entry name" value="GDHRDH"/>
</dbReference>
<evidence type="ECO:0008006" key="7">
    <source>
        <dbReference type="Google" id="ProtNLM"/>
    </source>
</evidence>
<dbReference type="PANTHER" id="PTHR43899:SF13">
    <property type="entry name" value="RH59310P"/>
    <property type="match status" value="1"/>
</dbReference>
<evidence type="ECO:0000256" key="3">
    <source>
        <dbReference type="ARBA" id="ARBA00023002"/>
    </source>
</evidence>
<keyword evidence="2" id="KW-0521">NADP</keyword>
<keyword evidence="5" id="KW-0812">Transmembrane</keyword>
<sequence>MVVFSSIGLAADIPEAFVLFFGILGAYSVLKLVLRVLGAVFDIFLAPGTNLKKYGQWAVVTGATDGIGKAYAFEMAKKGLNVYLISRTESKLQEVQKEIKEKYSKVEVEYIVCNYAKFDIQAQTFVFNELKDLDIAVLVNNVGISYPFTKYFSELSDSDVFNLVEMNVNSTTYMTRIVLPGMMAKKKGLIVNISSAASQQPSPLLAQYCAAKGYVERLSLSLDAELKGKGIRVQCQVPFYVVSKLAKIRKPSLMVPTPAAYVRRAARGLHRGGVVSPWWPHRVQGFVLNELMPGFIREKIIMSTHLAIRAKGLKKEQAAKKD</sequence>